<evidence type="ECO:0008006" key="4">
    <source>
        <dbReference type="Google" id="ProtNLM"/>
    </source>
</evidence>
<reference evidence="2 3" key="1">
    <citation type="submission" date="2020-02" db="EMBL/GenBank/DDBJ databases">
        <title>Genome sequence of the type strain CGMCC 1.15528 of Mesorhizobium zhangyense.</title>
        <authorList>
            <person name="Gao J."/>
            <person name="Sun J."/>
        </authorList>
    </citation>
    <scope>NUCLEOTIDE SEQUENCE [LARGE SCALE GENOMIC DNA]</scope>
    <source>
        <strain evidence="2 3">CGMCC 1.15528</strain>
    </source>
</reference>
<feature type="chain" id="PRO_5029007882" description="Porin" evidence="1">
    <location>
        <begin position="20"/>
        <end position="394"/>
    </location>
</feature>
<dbReference type="AlphaFoldDB" id="A0A7C9VB99"/>
<proteinExistence type="predicted"/>
<evidence type="ECO:0000313" key="2">
    <source>
        <dbReference type="EMBL" id="NGN40972.1"/>
    </source>
</evidence>
<keyword evidence="1" id="KW-0732">Signal</keyword>
<protein>
    <recommendedName>
        <fullName evidence="4">Porin</fullName>
    </recommendedName>
</protein>
<name>A0A7C9VB99_9HYPH</name>
<sequence>MRVKRASLMLALLATPSAAADLAPAAPTAPPAPKIVTSVERHWTSNALDSEFAIPDWYSLIRGSLQHEWQIDDGTVKFGAEIQATRYDTVKIEDDRAGALLLDVTKRVSPALELRGTLTYRLSTEGDDFTIGPFIIGTRAPKQVFGAQGQAGIDLGGGTALILELANAYELLGESRFQDDVLPRTKLDPDKNRTQVGAKLMRTVGQAAYGVSSSAQFVSVEKLGSPPVGLSLAEYTLQAEAGYKRQTGASITGALGVQMLRGAQDIYQSVRPTWRVAVAQPLPHGFELRGAYFGRFETIDSDDPLASWLQRGEIEARFLLNERLALASGAFAELKENLLYENKERAHGLYGEASFQATKAVSLVVRVDYTQRFLTVIDVEKKTVDAFIGIRTKI</sequence>
<comment type="caution">
    <text evidence="2">The sequence shown here is derived from an EMBL/GenBank/DDBJ whole genome shotgun (WGS) entry which is preliminary data.</text>
</comment>
<feature type="signal peptide" evidence="1">
    <location>
        <begin position="1"/>
        <end position="19"/>
    </location>
</feature>
<organism evidence="2 3">
    <name type="scientific">Mesorhizobium zhangyense</name>
    <dbReference type="NCBI Taxonomy" id="1776730"/>
    <lineage>
        <taxon>Bacteria</taxon>
        <taxon>Pseudomonadati</taxon>
        <taxon>Pseudomonadota</taxon>
        <taxon>Alphaproteobacteria</taxon>
        <taxon>Hyphomicrobiales</taxon>
        <taxon>Phyllobacteriaceae</taxon>
        <taxon>Mesorhizobium</taxon>
    </lineage>
</organism>
<accession>A0A7C9VB99</accession>
<dbReference type="Proteomes" id="UP000481252">
    <property type="component" value="Unassembled WGS sequence"/>
</dbReference>
<keyword evidence="3" id="KW-1185">Reference proteome</keyword>
<dbReference type="RefSeq" id="WP_165116066.1">
    <property type="nucleotide sequence ID" value="NZ_JAAKZG010000003.1"/>
</dbReference>
<evidence type="ECO:0000256" key="1">
    <source>
        <dbReference type="SAM" id="SignalP"/>
    </source>
</evidence>
<dbReference type="EMBL" id="JAAKZG010000003">
    <property type="protein sequence ID" value="NGN40972.1"/>
    <property type="molecule type" value="Genomic_DNA"/>
</dbReference>
<evidence type="ECO:0000313" key="3">
    <source>
        <dbReference type="Proteomes" id="UP000481252"/>
    </source>
</evidence>
<gene>
    <name evidence="2" type="ORF">G6N74_07840</name>
</gene>